<dbReference type="InterPro" id="IPR032675">
    <property type="entry name" value="LRR_dom_sf"/>
</dbReference>
<keyword evidence="9" id="KW-1185">Reference proteome</keyword>
<dbReference type="PRINTS" id="PR00364">
    <property type="entry name" value="DISEASERSIST"/>
</dbReference>
<dbReference type="SUPFAM" id="SSF52540">
    <property type="entry name" value="P-loop containing nucleoside triphosphate hydrolases"/>
    <property type="match status" value="1"/>
</dbReference>
<evidence type="ECO:0000256" key="2">
    <source>
        <dbReference type="ARBA" id="ARBA00022741"/>
    </source>
</evidence>
<evidence type="ECO:0000313" key="8">
    <source>
        <dbReference type="EMBL" id="KAJ7954231.1"/>
    </source>
</evidence>
<name>A0AAD7L9U3_QUISA</name>
<evidence type="ECO:0000313" key="9">
    <source>
        <dbReference type="Proteomes" id="UP001163823"/>
    </source>
</evidence>
<evidence type="ECO:0000256" key="3">
    <source>
        <dbReference type="ARBA" id="ARBA00022821"/>
    </source>
</evidence>
<dbReference type="Pfam" id="PF18052">
    <property type="entry name" value="Rx_N"/>
    <property type="match status" value="1"/>
</dbReference>
<dbReference type="PANTHER" id="PTHR23155:SF1205">
    <property type="entry name" value="DISEASE RESISTANCE PROTEIN RPM1"/>
    <property type="match status" value="1"/>
</dbReference>
<dbReference type="AlphaFoldDB" id="A0AAD7L9U3"/>
<protein>
    <submittedName>
        <fullName evidence="8">Disease resistance protein</fullName>
    </submittedName>
</protein>
<dbReference type="Gene3D" id="1.20.5.4130">
    <property type="match status" value="1"/>
</dbReference>
<organism evidence="8 9">
    <name type="scientific">Quillaja saponaria</name>
    <name type="common">Soap bark tree</name>
    <dbReference type="NCBI Taxonomy" id="32244"/>
    <lineage>
        <taxon>Eukaryota</taxon>
        <taxon>Viridiplantae</taxon>
        <taxon>Streptophyta</taxon>
        <taxon>Embryophyta</taxon>
        <taxon>Tracheophyta</taxon>
        <taxon>Spermatophyta</taxon>
        <taxon>Magnoliopsida</taxon>
        <taxon>eudicotyledons</taxon>
        <taxon>Gunneridae</taxon>
        <taxon>Pentapetalae</taxon>
        <taxon>rosids</taxon>
        <taxon>fabids</taxon>
        <taxon>Fabales</taxon>
        <taxon>Quillajaceae</taxon>
        <taxon>Quillaja</taxon>
    </lineage>
</organism>
<dbReference type="Gene3D" id="3.40.50.300">
    <property type="entry name" value="P-loop containing nucleotide triphosphate hydrolases"/>
    <property type="match status" value="1"/>
</dbReference>
<dbReference type="GO" id="GO:0098542">
    <property type="term" value="P:defense response to other organism"/>
    <property type="evidence" value="ECO:0007669"/>
    <property type="project" value="TreeGrafter"/>
</dbReference>
<dbReference type="Pfam" id="PF23559">
    <property type="entry name" value="WHD_DRP"/>
    <property type="match status" value="1"/>
</dbReference>
<keyword evidence="3" id="KW-0611">Plant defense</keyword>
<feature type="domain" description="NB-ARC" evidence="4">
    <location>
        <begin position="175"/>
        <end position="321"/>
    </location>
</feature>
<dbReference type="InterPro" id="IPR044974">
    <property type="entry name" value="Disease_R_plants"/>
</dbReference>
<dbReference type="Gene3D" id="3.80.10.10">
    <property type="entry name" value="Ribonuclease Inhibitor"/>
    <property type="match status" value="1"/>
</dbReference>
<keyword evidence="1" id="KW-0677">Repeat</keyword>
<dbReference type="InterPro" id="IPR036388">
    <property type="entry name" value="WH-like_DNA-bd_sf"/>
</dbReference>
<dbReference type="EMBL" id="JARAOO010000010">
    <property type="protein sequence ID" value="KAJ7954231.1"/>
    <property type="molecule type" value="Genomic_DNA"/>
</dbReference>
<dbReference type="InterPro" id="IPR038005">
    <property type="entry name" value="RX-like_CC"/>
</dbReference>
<dbReference type="Pfam" id="PF23598">
    <property type="entry name" value="LRR_14"/>
    <property type="match status" value="1"/>
</dbReference>
<evidence type="ECO:0000259" key="7">
    <source>
        <dbReference type="Pfam" id="PF23598"/>
    </source>
</evidence>
<dbReference type="InterPro" id="IPR041118">
    <property type="entry name" value="Rx_N"/>
</dbReference>
<dbReference type="CDD" id="cd14798">
    <property type="entry name" value="RX-CC_like"/>
    <property type="match status" value="1"/>
</dbReference>
<dbReference type="InterPro" id="IPR027417">
    <property type="entry name" value="P-loop_NTPase"/>
</dbReference>
<evidence type="ECO:0000259" key="4">
    <source>
        <dbReference type="Pfam" id="PF00931"/>
    </source>
</evidence>
<dbReference type="Pfam" id="PF00931">
    <property type="entry name" value="NB-ARC"/>
    <property type="match status" value="1"/>
</dbReference>
<evidence type="ECO:0000259" key="6">
    <source>
        <dbReference type="Pfam" id="PF23559"/>
    </source>
</evidence>
<proteinExistence type="predicted"/>
<dbReference type="InterPro" id="IPR058922">
    <property type="entry name" value="WHD_DRP"/>
</dbReference>
<accession>A0AAD7L9U3</accession>
<dbReference type="GO" id="GO:0043531">
    <property type="term" value="F:ADP binding"/>
    <property type="evidence" value="ECO:0007669"/>
    <property type="project" value="InterPro"/>
</dbReference>
<dbReference type="Proteomes" id="UP001163823">
    <property type="component" value="Chromosome 10"/>
</dbReference>
<dbReference type="InterPro" id="IPR055414">
    <property type="entry name" value="LRR_R13L4/SHOC2-like"/>
</dbReference>
<sequence>MAESVVSFLLNELEQFLKEEVNLQRGVKGGVEYVRGELEKMRVLLRFADSKEGSDPALNVWVQQVRDVAYDMEDILDEFLFRLAANSYRDHPHCSSLHKIGSAIKKWKARRQIASELQGIKSRVRNISEAHLRYPHTGKDFEQDSCLSVENNKLNEFQGDALLLEESQLVGISEPKRQLIDCLLEGDSGLRVLSVSGMGGLGKTTLAKKVYEDDAVKSIFKLRAWVTISRSYKLQEILRDIIQQLCAEAKQPVPRDIDTMDSYHLRVRIHDLLRNERYMIVFDDVREIHDWTQLKISIPSNNFASRVMLTTRNFLVASTSSISPDYLIERMRLIRLWICEGFVEVKEGRTQEEVAEGYLNELLSRRLIQIAETTSDGRVKWCRIHDLLRGIIVSKSREQNFVEIISKRNAERWPERARRLSITHHVGKICEIKSKLLRRLRSLLLFEAEDTLLSSNLAMSKLLGGGLKLLKVLDLRGAPLQIFPEEITTLFHLRYLSLRNTEVSKLPTSIRKLQNLETLDLKQTRVIELPVEIVKLQKLRHLLLNRFQSTSRIM</sequence>
<dbReference type="PANTHER" id="PTHR23155">
    <property type="entry name" value="DISEASE RESISTANCE PROTEIN RP"/>
    <property type="match status" value="1"/>
</dbReference>
<feature type="domain" description="Disease resistance protein winged helix" evidence="6">
    <location>
        <begin position="325"/>
        <end position="390"/>
    </location>
</feature>
<feature type="domain" description="Disease resistance R13L4/SHOC-2-like LRR" evidence="7">
    <location>
        <begin position="440"/>
        <end position="547"/>
    </location>
</feature>
<gene>
    <name evidence="8" type="ORF">O6P43_025835</name>
</gene>
<evidence type="ECO:0000259" key="5">
    <source>
        <dbReference type="Pfam" id="PF18052"/>
    </source>
</evidence>
<dbReference type="SUPFAM" id="SSF52058">
    <property type="entry name" value="L domain-like"/>
    <property type="match status" value="1"/>
</dbReference>
<feature type="domain" description="Disease resistance N-terminal" evidence="5">
    <location>
        <begin position="5"/>
        <end position="87"/>
    </location>
</feature>
<dbReference type="Gene3D" id="1.10.10.10">
    <property type="entry name" value="Winged helix-like DNA-binding domain superfamily/Winged helix DNA-binding domain"/>
    <property type="match status" value="1"/>
</dbReference>
<dbReference type="KEGG" id="qsa:O6P43_025835"/>
<keyword evidence="2" id="KW-0547">Nucleotide-binding</keyword>
<dbReference type="InterPro" id="IPR002182">
    <property type="entry name" value="NB-ARC"/>
</dbReference>
<evidence type="ECO:0000256" key="1">
    <source>
        <dbReference type="ARBA" id="ARBA00022737"/>
    </source>
</evidence>
<dbReference type="FunFam" id="3.40.50.300:FF:001091">
    <property type="entry name" value="Probable disease resistance protein At1g61300"/>
    <property type="match status" value="1"/>
</dbReference>
<reference evidence="8" key="1">
    <citation type="journal article" date="2023" name="Science">
        <title>Elucidation of the pathway for biosynthesis of saponin adjuvants from the soapbark tree.</title>
        <authorList>
            <person name="Reed J."/>
            <person name="Orme A."/>
            <person name="El-Demerdash A."/>
            <person name="Owen C."/>
            <person name="Martin L.B.B."/>
            <person name="Misra R.C."/>
            <person name="Kikuchi S."/>
            <person name="Rejzek M."/>
            <person name="Martin A.C."/>
            <person name="Harkess A."/>
            <person name="Leebens-Mack J."/>
            <person name="Louveau T."/>
            <person name="Stephenson M.J."/>
            <person name="Osbourn A."/>
        </authorList>
    </citation>
    <scope>NUCLEOTIDE SEQUENCE</scope>
    <source>
        <strain evidence="8">S10</strain>
    </source>
</reference>
<comment type="caution">
    <text evidence="8">The sequence shown here is derived from an EMBL/GenBank/DDBJ whole genome shotgun (WGS) entry which is preliminary data.</text>
</comment>